<dbReference type="Gene3D" id="2.100.10.30">
    <property type="entry name" value="Jacalin-like lectin domain"/>
    <property type="match status" value="2"/>
</dbReference>
<dbReference type="SMART" id="SM00915">
    <property type="entry name" value="Jacalin"/>
    <property type="match status" value="2"/>
</dbReference>
<dbReference type="InterPro" id="IPR033734">
    <property type="entry name" value="Jacalin-like_lectin_dom_plant"/>
</dbReference>
<dbReference type="PANTHER" id="PTHR46506">
    <property type="entry name" value="OS05G0143600 PROTEIN"/>
    <property type="match status" value="1"/>
</dbReference>
<dbReference type="InterPro" id="IPR036404">
    <property type="entry name" value="Jacalin-like_lectin_dom_sf"/>
</dbReference>
<reference evidence="3" key="3">
    <citation type="submission" date="2015-04" db="UniProtKB">
        <authorList>
            <consortium name="EnsemblPlants"/>
        </authorList>
    </citation>
    <scope>IDENTIFICATION</scope>
</reference>
<protein>
    <recommendedName>
        <fullName evidence="2">Jacalin-type lectin domain-containing protein</fullName>
    </recommendedName>
</protein>
<dbReference type="Proteomes" id="UP000032180">
    <property type="component" value="Chromosome 8"/>
</dbReference>
<evidence type="ECO:0000256" key="1">
    <source>
        <dbReference type="ARBA" id="ARBA00022734"/>
    </source>
</evidence>
<dbReference type="HOGENOM" id="CLU_067696_0_0_1"/>
<feature type="domain" description="Jacalin-type lectin" evidence="2">
    <location>
        <begin position="199"/>
        <end position="342"/>
    </location>
</feature>
<keyword evidence="4" id="KW-1185">Reference proteome</keyword>
<dbReference type="CDD" id="cd09612">
    <property type="entry name" value="Jacalin"/>
    <property type="match status" value="2"/>
</dbReference>
<proteinExistence type="predicted"/>
<dbReference type="eggNOG" id="KOG1187">
    <property type="taxonomic scope" value="Eukaryota"/>
</dbReference>
<dbReference type="InterPro" id="IPR001229">
    <property type="entry name" value="Jacalin-like_lectin_dom"/>
</dbReference>
<dbReference type="PROSITE" id="PS51752">
    <property type="entry name" value="JACALIN_LECTIN"/>
    <property type="match status" value="2"/>
</dbReference>
<evidence type="ECO:0000313" key="4">
    <source>
        <dbReference type="Proteomes" id="UP000032180"/>
    </source>
</evidence>
<reference evidence="3 4" key="1">
    <citation type="submission" date="2012-08" db="EMBL/GenBank/DDBJ databases">
        <title>Oryza genome evolution.</title>
        <authorList>
            <person name="Wing R.A."/>
        </authorList>
    </citation>
    <scope>NUCLEOTIDE SEQUENCE</scope>
</reference>
<keyword evidence="1" id="KW-0430">Lectin</keyword>
<reference evidence="4" key="2">
    <citation type="submission" date="2013-12" db="EMBL/GenBank/DDBJ databases">
        <authorList>
            <person name="Yu Y."/>
            <person name="Lee S."/>
            <person name="de Baynast K."/>
            <person name="Wissotski M."/>
            <person name="Liu L."/>
            <person name="Talag J."/>
            <person name="Goicoechea J."/>
            <person name="Angelova A."/>
            <person name="Jetty R."/>
            <person name="Kudrna D."/>
            <person name="Golser W."/>
            <person name="Rivera L."/>
            <person name="Zhang J."/>
            <person name="Wing R."/>
        </authorList>
    </citation>
    <scope>NUCLEOTIDE SEQUENCE</scope>
</reference>
<feature type="domain" description="Jacalin-type lectin" evidence="2">
    <location>
        <begin position="41"/>
        <end position="186"/>
    </location>
</feature>
<dbReference type="Gramene" id="LPERR08G19520.1">
    <property type="protein sequence ID" value="LPERR08G19520.1"/>
    <property type="gene ID" value="LPERR08G19520"/>
</dbReference>
<dbReference type="AlphaFoldDB" id="A0A0D9XAK2"/>
<evidence type="ECO:0000259" key="2">
    <source>
        <dbReference type="PROSITE" id="PS51752"/>
    </source>
</evidence>
<dbReference type="SUPFAM" id="SSF51101">
    <property type="entry name" value="Mannose-binding lectins"/>
    <property type="match status" value="2"/>
</dbReference>
<dbReference type="EnsemblPlants" id="LPERR08G19520.1">
    <property type="protein sequence ID" value="LPERR08G19520.1"/>
    <property type="gene ID" value="LPERR08G19520"/>
</dbReference>
<sequence>MSPSQISSKDDVIFKTKQLGMAMANYYRGCPNYRRCYVVQPVKNVQSGGAEGAIKDVIGVPIRLESITVKSGQVIDSLKFTYTATDGKTRTRGPWGGQGGYPGNNEIYLGPREYVREVSGTIGEYEGQIVVRSLKFVTSNNCTYGPYGDQMNENVTPFYSFGKVVGFHGRSGEQKQLGMAMANYYHGRPNYHGCYVAQPTKNVQFGGAQGAIKDVIGVPIRLESITIKSGQVIDSLQFTYTAADGRTRTRGPWGGQGGYPGSHEICLGPREYVMEVSGTIGEYEGQIVVRSLMFVTSNNCTYGPYGDQMNQNVTPFRSFGGKVVGFHGRCGEYLNSIGTYTL</sequence>
<dbReference type="STRING" id="77586.A0A0D9XAK2"/>
<organism evidence="3 4">
    <name type="scientific">Leersia perrieri</name>
    <dbReference type="NCBI Taxonomy" id="77586"/>
    <lineage>
        <taxon>Eukaryota</taxon>
        <taxon>Viridiplantae</taxon>
        <taxon>Streptophyta</taxon>
        <taxon>Embryophyta</taxon>
        <taxon>Tracheophyta</taxon>
        <taxon>Spermatophyta</taxon>
        <taxon>Magnoliopsida</taxon>
        <taxon>Liliopsida</taxon>
        <taxon>Poales</taxon>
        <taxon>Poaceae</taxon>
        <taxon>BOP clade</taxon>
        <taxon>Oryzoideae</taxon>
        <taxon>Oryzeae</taxon>
        <taxon>Oryzinae</taxon>
        <taxon>Leersia</taxon>
    </lineage>
</organism>
<dbReference type="Pfam" id="PF01419">
    <property type="entry name" value="Jacalin"/>
    <property type="match status" value="2"/>
</dbReference>
<evidence type="ECO:0000313" key="3">
    <source>
        <dbReference type="EnsemblPlants" id="LPERR08G19520.1"/>
    </source>
</evidence>
<dbReference type="GO" id="GO:0030246">
    <property type="term" value="F:carbohydrate binding"/>
    <property type="evidence" value="ECO:0007669"/>
    <property type="project" value="UniProtKB-KW"/>
</dbReference>
<name>A0A0D9XAK2_9ORYZ</name>
<accession>A0A0D9XAK2</accession>